<proteinExistence type="predicted"/>
<sequence length="149" mass="16731">MSNEGGCCHEDSPLLYHQELSVNGLLHVATKIYSEIIDDIIGVVTEGLSELVRGCRGLKRLYLSALRTTTDHDLYILAAQASCLTQLDIMGTRNVTPEAVHRLLHSCPTLQLLDVSFCEQVHSNHIFQWRMQFPHVCIKGGLKHQVRIV</sequence>
<evidence type="ECO:0000313" key="2">
    <source>
        <dbReference type="Proteomes" id="UP001292094"/>
    </source>
</evidence>
<comment type="caution">
    <text evidence="1">The sequence shown here is derived from an EMBL/GenBank/DDBJ whole genome shotgun (WGS) entry which is preliminary data.</text>
</comment>
<evidence type="ECO:0000313" key="1">
    <source>
        <dbReference type="EMBL" id="KAK4320340.1"/>
    </source>
</evidence>
<organism evidence="1 2">
    <name type="scientific">Petrolisthes manimaculis</name>
    <dbReference type="NCBI Taxonomy" id="1843537"/>
    <lineage>
        <taxon>Eukaryota</taxon>
        <taxon>Metazoa</taxon>
        <taxon>Ecdysozoa</taxon>
        <taxon>Arthropoda</taxon>
        <taxon>Crustacea</taxon>
        <taxon>Multicrustacea</taxon>
        <taxon>Malacostraca</taxon>
        <taxon>Eumalacostraca</taxon>
        <taxon>Eucarida</taxon>
        <taxon>Decapoda</taxon>
        <taxon>Pleocyemata</taxon>
        <taxon>Anomura</taxon>
        <taxon>Galatheoidea</taxon>
        <taxon>Porcellanidae</taxon>
        <taxon>Petrolisthes</taxon>
    </lineage>
</organism>
<reference evidence="1" key="1">
    <citation type="submission" date="2023-11" db="EMBL/GenBank/DDBJ databases">
        <title>Genome assemblies of two species of porcelain crab, Petrolisthes cinctipes and Petrolisthes manimaculis (Anomura: Porcellanidae).</title>
        <authorList>
            <person name="Angst P."/>
        </authorList>
    </citation>
    <scope>NUCLEOTIDE SEQUENCE</scope>
    <source>
        <strain evidence="1">PB745_02</strain>
        <tissue evidence="1">Gill</tissue>
    </source>
</reference>
<dbReference type="SUPFAM" id="SSF52047">
    <property type="entry name" value="RNI-like"/>
    <property type="match status" value="1"/>
</dbReference>
<keyword evidence="2" id="KW-1185">Reference proteome</keyword>
<protein>
    <submittedName>
        <fullName evidence="1">Uncharacterized protein</fullName>
    </submittedName>
</protein>
<dbReference type="Proteomes" id="UP001292094">
    <property type="component" value="Unassembled WGS sequence"/>
</dbReference>
<dbReference type="AlphaFoldDB" id="A0AAE1Q4Y8"/>
<accession>A0AAE1Q4Y8</accession>
<gene>
    <name evidence="1" type="ORF">Pmani_008846</name>
</gene>
<dbReference type="InterPro" id="IPR032675">
    <property type="entry name" value="LRR_dom_sf"/>
</dbReference>
<dbReference type="Gene3D" id="3.80.10.10">
    <property type="entry name" value="Ribonuclease Inhibitor"/>
    <property type="match status" value="1"/>
</dbReference>
<dbReference type="EMBL" id="JAWZYT010000676">
    <property type="protein sequence ID" value="KAK4320340.1"/>
    <property type="molecule type" value="Genomic_DNA"/>
</dbReference>
<name>A0AAE1Q4Y8_9EUCA</name>